<dbReference type="InterPro" id="IPR019786">
    <property type="entry name" value="Zinc_finger_PHD-type_CS"/>
</dbReference>
<evidence type="ECO:0000256" key="1">
    <source>
        <dbReference type="ARBA" id="ARBA00022723"/>
    </source>
</evidence>
<evidence type="ECO:0000259" key="5">
    <source>
        <dbReference type="SMART" id="SM00249"/>
    </source>
</evidence>
<dbReference type="AlphaFoldDB" id="A0AAV9QKV8"/>
<feature type="compositionally biased region" description="Polar residues" evidence="4">
    <location>
        <begin position="39"/>
        <end position="49"/>
    </location>
</feature>
<reference evidence="6 7" key="1">
    <citation type="submission" date="2023-06" db="EMBL/GenBank/DDBJ databases">
        <title>Black Yeasts Isolated from many extreme environments.</title>
        <authorList>
            <person name="Coleine C."/>
            <person name="Stajich J.E."/>
            <person name="Selbmann L."/>
        </authorList>
    </citation>
    <scope>NUCLEOTIDE SEQUENCE [LARGE SCALE GENOMIC DNA]</scope>
    <source>
        <strain evidence="6 7">CCFEE 5887</strain>
    </source>
</reference>
<feature type="region of interest" description="Disordered" evidence="4">
    <location>
        <begin position="377"/>
        <end position="404"/>
    </location>
</feature>
<evidence type="ECO:0000256" key="3">
    <source>
        <dbReference type="ARBA" id="ARBA00022833"/>
    </source>
</evidence>
<dbReference type="SUPFAM" id="SSF57903">
    <property type="entry name" value="FYVE/PHD zinc finger"/>
    <property type="match status" value="1"/>
</dbReference>
<feature type="domain" description="Zinc finger PHD-type" evidence="5">
    <location>
        <begin position="209"/>
        <end position="260"/>
    </location>
</feature>
<evidence type="ECO:0000313" key="6">
    <source>
        <dbReference type="EMBL" id="KAK5542600.1"/>
    </source>
</evidence>
<dbReference type="Proteomes" id="UP001345827">
    <property type="component" value="Unassembled WGS sequence"/>
</dbReference>
<dbReference type="InterPro" id="IPR011011">
    <property type="entry name" value="Znf_FYVE_PHD"/>
</dbReference>
<feature type="compositionally biased region" description="Basic residues" evidence="4">
    <location>
        <begin position="50"/>
        <end position="60"/>
    </location>
</feature>
<evidence type="ECO:0000256" key="2">
    <source>
        <dbReference type="ARBA" id="ARBA00022771"/>
    </source>
</evidence>
<dbReference type="GO" id="GO:0008270">
    <property type="term" value="F:zinc ion binding"/>
    <property type="evidence" value="ECO:0007669"/>
    <property type="project" value="UniProtKB-KW"/>
</dbReference>
<dbReference type="InterPro" id="IPR001965">
    <property type="entry name" value="Znf_PHD"/>
</dbReference>
<proteinExistence type="predicted"/>
<dbReference type="InterPro" id="IPR013083">
    <property type="entry name" value="Znf_RING/FYVE/PHD"/>
</dbReference>
<keyword evidence="3" id="KW-0862">Zinc</keyword>
<keyword evidence="7" id="KW-1185">Reference proteome</keyword>
<dbReference type="EMBL" id="JAXLQG010000003">
    <property type="protein sequence ID" value="KAK5542600.1"/>
    <property type="molecule type" value="Genomic_DNA"/>
</dbReference>
<keyword evidence="1" id="KW-0479">Metal-binding</keyword>
<keyword evidence="2" id="KW-0863">Zinc-finger</keyword>
<feature type="region of interest" description="Disordered" evidence="4">
    <location>
        <begin position="1"/>
        <end position="60"/>
    </location>
</feature>
<feature type="compositionally biased region" description="Basic and acidic residues" evidence="4">
    <location>
        <begin position="14"/>
        <end position="36"/>
    </location>
</feature>
<organism evidence="6 7">
    <name type="scientific">Vermiconidia calcicola</name>
    <dbReference type="NCBI Taxonomy" id="1690605"/>
    <lineage>
        <taxon>Eukaryota</taxon>
        <taxon>Fungi</taxon>
        <taxon>Dikarya</taxon>
        <taxon>Ascomycota</taxon>
        <taxon>Pezizomycotina</taxon>
        <taxon>Dothideomycetes</taxon>
        <taxon>Dothideomycetidae</taxon>
        <taxon>Mycosphaerellales</taxon>
        <taxon>Extremaceae</taxon>
        <taxon>Vermiconidia</taxon>
    </lineage>
</organism>
<name>A0AAV9QKV8_9PEZI</name>
<dbReference type="SMART" id="SM00249">
    <property type="entry name" value="PHD"/>
    <property type="match status" value="1"/>
</dbReference>
<evidence type="ECO:0000313" key="7">
    <source>
        <dbReference type="Proteomes" id="UP001345827"/>
    </source>
</evidence>
<gene>
    <name evidence="6" type="primary">ING3</name>
    <name evidence="6" type="ORF">LTR25_002486</name>
</gene>
<comment type="caution">
    <text evidence="6">The sequence shown here is derived from an EMBL/GenBank/DDBJ whole genome shotgun (WGS) entry which is preliminary data.</text>
</comment>
<feature type="compositionally biased region" description="Low complexity" evidence="4">
    <location>
        <begin position="147"/>
        <end position="163"/>
    </location>
</feature>
<sequence length="734" mass="80587">MTRSNTNPAVSWVRRSERTTRRPDRLGTLGHHDAVTKEPAQTTQSSTGRHAQKAQQRARRGLPRRVIDYCGRQGIEIWNPDDFLPALPSHAYQNPSIGLGNTGPFYLPPLNSAEPQCEPTITDSQFEASTTDSKRGSRATGSRCESTETNDSSSNQTQSESSQGDIMPLSDIFTQQYGALLSRVAEEREHRLQDSTLSEDSDDDGLDKWCWCQRGDIDDRGSVKCDNPDCSIGWYHKGCLSRRDKSVYTKYDLWLCTICLSPRLEALIAEEKDDATFPTYRTDGDAADAAMGDHVDADDDIGLPGNTPAATIPNSNAVAGTTTVGETAVSGRNEDPLDDMIYETSRVEDKTNGENGLFGDSENDLAMMPDDATIDEDRRSTTSSVRAHAAAQDGHEDLTSGVQDGPSQTFFDLTAHQDEHEPQALTANWHNAQYIDPSVLRTAGLLPPITSPRNAPDALRLPAEGAPISTPMSFSVLNSTSLSASAKLWTSPQTAVVPNQDGSAIQVKYKHGKELPSLPEQSECPRFLINCVDTDGNVGRIEVAVKLLKAFSRTLSDANGIENLCDYAAGLVGTIDIPQTDEDTMQSVVDYLKGDFLWVQFASVATVQVTTMEKKRLLNLVHIAHALRIEVLMKAAVHALCVSVLRRPQDWANNADNERPLNVTTFVSNPARRLLSTVRRYSILPGVTGRTGLPCQEKDRAKYCEMGRRTCNLRANFAPVVKLWLESFGEIEID</sequence>
<feature type="region of interest" description="Disordered" evidence="4">
    <location>
        <begin position="124"/>
        <end position="168"/>
    </location>
</feature>
<dbReference type="Gene3D" id="3.30.40.10">
    <property type="entry name" value="Zinc/RING finger domain, C3HC4 (zinc finger)"/>
    <property type="match status" value="1"/>
</dbReference>
<dbReference type="PROSITE" id="PS01359">
    <property type="entry name" value="ZF_PHD_1"/>
    <property type="match status" value="1"/>
</dbReference>
<evidence type="ECO:0000256" key="4">
    <source>
        <dbReference type="SAM" id="MobiDB-lite"/>
    </source>
</evidence>
<protein>
    <submittedName>
        <fullName evidence="6">Inhibitor of growth protein 3</fullName>
    </submittedName>
</protein>
<accession>A0AAV9QKV8</accession>